<reference evidence="2 3" key="1">
    <citation type="journal article" date="2013" name="Genome Biol.">
        <title>The genome sequence of the most widely cultivated cacao type and its use to identify candidate genes regulating pod color.</title>
        <authorList>
            <person name="Motamayor J.C."/>
            <person name="Mockaitis K."/>
            <person name="Schmutz J."/>
            <person name="Haiminen N."/>
            <person name="Iii D.L."/>
            <person name="Cornejo O."/>
            <person name="Findley S.D."/>
            <person name="Zheng P."/>
            <person name="Utro F."/>
            <person name="Royaert S."/>
            <person name="Saski C."/>
            <person name="Jenkins J."/>
            <person name="Podicheti R."/>
            <person name="Zhao M."/>
            <person name="Scheffler B.E."/>
            <person name="Stack J.C."/>
            <person name="Feltus F.A."/>
            <person name="Mustiga G.M."/>
            <person name="Amores F."/>
            <person name="Phillips W."/>
            <person name="Marelli J.P."/>
            <person name="May G.D."/>
            <person name="Shapiro H."/>
            <person name="Ma J."/>
            <person name="Bustamante C.D."/>
            <person name="Schnell R.J."/>
            <person name="Main D."/>
            <person name="Gilbert D."/>
            <person name="Parida L."/>
            <person name="Kuhn D.N."/>
        </authorList>
    </citation>
    <scope>NUCLEOTIDE SEQUENCE [LARGE SCALE GENOMIC DNA]</scope>
    <source>
        <strain evidence="3">cv. Matina 1-6</strain>
    </source>
</reference>
<sequence length="120" mass="13308">MINNLSDENRDALISLQGEIGELKAQVNLLVTAAVAKRLIDYSENSNKRKDSPSRTSSSSSNSGEKFRRVSTPLSGGSDRGPPVRDLPQLRTSKPWNFKPWPSISCFLCKEPHRVADCSY</sequence>
<evidence type="ECO:0000313" key="3">
    <source>
        <dbReference type="Proteomes" id="UP000026915"/>
    </source>
</evidence>
<proteinExistence type="predicted"/>
<feature type="compositionally biased region" description="Basic and acidic residues" evidence="1">
    <location>
        <begin position="42"/>
        <end position="53"/>
    </location>
</feature>
<evidence type="ECO:0000313" key="2">
    <source>
        <dbReference type="EMBL" id="EOY14051.1"/>
    </source>
</evidence>
<dbReference type="Proteomes" id="UP000026915">
    <property type="component" value="Chromosome 7"/>
</dbReference>
<dbReference type="Gramene" id="EOY14051">
    <property type="protein sequence ID" value="EOY14051"/>
    <property type="gene ID" value="TCM_033202"/>
</dbReference>
<name>A0A061FAJ4_THECC</name>
<dbReference type="InParanoid" id="A0A061FAJ4"/>
<evidence type="ECO:0000256" key="1">
    <source>
        <dbReference type="SAM" id="MobiDB-lite"/>
    </source>
</evidence>
<feature type="region of interest" description="Disordered" evidence="1">
    <location>
        <begin position="42"/>
        <end position="93"/>
    </location>
</feature>
<keyword evidence="3" id="KW-1185">Reference proteome</keyword>
<dbReference type="AlphaFoldDB" id="A0A061FAJ4"/>
<accession>A0A061FAJ4</accession>
<gene>
    <name evidence="2" type="ORF">TCM_033202</name>
</gene>
<protein>
    <submittedName>
        <fullName evidence="2">Uncharacterized protein</fullName>
    </submittedName>
</protein>
<feature type="compositionally biased region" description="Low complexity" evidence="1">
    <location>
        <begin position="54"/>
        <end position="63"/>
    </location>
</feature>
<dbReference type="HOGENOM" id="CLU_2053943_0_0_1"/>
<organism evidence="2 3">
    <name type="scientific">Theobroma cacao</name>
    <name type="common">Cacao</name>
    <name type="synonym">Cocoa</name>
    <dbReference type="NCBI Taxonomy" id="3641"/>
    <lineage>
        <taxon>Eukaryota</taxon>
        <taxon>Viridiplantae</taxon>
        <taxon>Streptophyta</taxon>
        <taxon>Embryophyta</taxon>
        <taxon>Tracheophyta</taxon>
        <taxon>Spermatophyta</taxon>
        <taxon>Magnoliopsida</taxon>
        <taxon>eudicotyledons</taxon>
        <taxon>Gunneridae</taxon>
        <taxon>Pentapetalae</taxon>
        <taxon>rosids</taxon>
        <taxon>malvids</taxon>
        <taxon>Malvales</taxon>
        <taxon>Malvaceae</taxon>
        <taxon>Byttnerioideae</taxon>
        <taxon>Theobroma</taxon>
    </lineage>
</organism>
<dbReference type="EMBL" id="CM001885">
    <property type="protein sequence ID" value="EOY14051.1"/>
    <property type="molecule type" value="Genomic_DNA"/>
</dbReference>